<evidence type="ECO:0000313" key="2">
    <source>
        <dbReference type="EMBL" id="RCI06285.1"/>
    </source>
</evidence>
<gene>
    <name evidence="2" type="ORF">CU098_012440</name>
</gene>
<evidence type="ECO:0000313" key="3">
    <source>
        <dbReference type="Proteomes" id="UP000253551"/>
    </source>
</evidence>
<feature type="coiled-coil region" evidence="1">
    <location>
        <begin position="143"/>
        <end position="177"/>
    </location>
</feature>
<dbReference type="AlphaFoldDB" id="A0A367KVS4"/>
<protein>
    <submittedName>
        <fullName evidence="2">Uncharacterized protein</fullName>
    </submittedName>
</protein>
<name>A0A367KVS4_RHIST</name>
<organism evidence="2 3">
    <name type="scientific">Rhizopus stolonifer</name>
    <name type="common">Rhizopus nigricans</name>
    <dbReference type="NCBI Taxonomy" id="4846"/>
    <lineage>
        <taxon>Eukaryota</taxon>
        <taxon>Fungi</taxon>
        <taxon>Fungi incertae sedis</taxon>
        <taxon>Mucoromycota</taxon>
        <taxon>Mucoromycotina</taxon>
        <taxon>Mucoromycetes</taxon>
        <taxon>Mucorales</taxon>
        <taxon>Mucorineae</taxon>
        <taxon>Rhizopodaceae</taxon>
        <taxon>Rhizopus</taxon>
    </lineage>
</organism>
<accession>A0A367KVS4</accession>
<keyword evidence="3" id="KW-1185">Reference proteome</keyword>
<evidence type="ECO:0000256" key="1">
    <source>
        <dbReference type="SAM" id="Coils"/>
    </source>
</evidence>
<comment type="caution">
    <text evidence="2">The sequence shown here is derived from an EMBL/GenBank/DDBJ whole genome shotgun (WGS) entry which is preliminary data.</text>
</comment>
<dbReference type="STRING" id="4846.A0A367KVS4"/>
<reference evidence="2 3" key="1">
    <citation type="journal article" date="2018" name="G3 (Bethesda)">
        <title>Phylogenetic and Phylogenomic Definition of Rhizopus Species.</title>
        <authorList>
            <person name="Gryganskyi A.P."/>
            <person name="Golan J."/>
            <person name="Dolatabadi S."/>
            <person name="Mondo S."/>
            <person name="Robb S."/>
            <person name="Idnurm A."/>
            <person name="Muszewska A."/>
            <person name="Steczkiewicz K."/>
            <person name="Masonjones S."/>
            <person name="Liao H.L."/>
            <person name="Gajdeczka M.T."/>
            <person name="Anike F."/>
            <person name="Vuek A."/>
            <person name="Anishchenko I.M."/>
            <person name="Voigt K."/>
            <person name="de Hoog G.S."/>
            <person name="Smith M.E."/>
            <person name="Heitman J."/>
            <person name="Vilgalys R."/>
            <person name="Stajich J.E."/>
        </authorList>
    </citation>
    <scope>NUCLEOTIDE SEQUENCE [LARGE SCALE GENOMIC DNA]</scope>
    <source>
        <strain evidence="2 3">LSU 92-RS-03</strain>
    </source>
</reference>
<dbReference type="OrthoDB" id="10255000at2759"/>
<proteinExistence type="predicted"/>
<feature type="coiled-coil region" evidence="1">
    <location>
        <begin position="291"/>
        <end position="542"/>
    </location>
</feature>
<dbReference type="Proteomes" id="UP000253551">
    <property type="component" value="Unassembled WGS sequence"/>
</dbReference>
<feature type="coiled-coil region" evidence="1">
    <location>
        <begin position="5"/>
        <end position="118"/>
    </location>
</feature>
<keyword evidence="1" id="KW-0175">Coiled coil</keyword>
<dbReference type="EMBL" id="PJQM01000187">
    <property type="protein sequence ID" value="RCI06285.1"/>
    <property type="molecule type" value="Genomic_DNA"/>
</dbReference>
<sequence>MKVTAQKLTQELKKYKKIILELNAALEIVNKPCPKQHGMTQEEKDELEAAVSEAEKYHEKNDKLSKMVADISAENVRLRDALRSAKSEHEETDLSRKYRQAQITIQEQQQQIQALQSKSGKPKTQDSYLLSRVKGLEEARAPIETLLLENDAMINDIEQKKKAMKDLQQELNENSIKLFDAKQHLKSKTAECEKLAKKIASHGKPVDESTDHLIQENKLLFADLQSREKEIAALEDEIIKLLSFYEGDNPVKPIDNEKLTMLESMIQERDGRISELTDEITTLNKSHYQDIKDLEKHLSKIQIEIQEKNEANTHLMTELKNSLEKQNQIQKEYEEKLEKQFNDLAVAIRERDVKIATLEGEREAQEDTVEREKEFLKEEIDDLNNRIDLALQELEEKDRHTLELKDIIAERKGDNSEISRLKEELQKLARIDEEWKERTSSLNNELDDKLDAYRTLKQEWEKTKEKNEILNKMLKAAEDNMKSNKVEQRFQKLNIELRKNLEEKSKDFDRVKAQLHDIQTLYNEQVELNDELEKRLRKRENMLSHSLSTFDVRQLHFLFIH</sequence>